<comment type="caution">
    <text evidence="5">The sequence shown here is derived from an EMBL/GenBank/DDBJ whole genome shotgun (WGS) entry which is preliminary data.</text>
</comment>
<dbReference type="GeneID" id="67018872"/>
<evidence type="ECO:0000313" key="6">
    <source>
        <dbReference type="Proteomes" id="UP000676310"/>
    </source>
</evidence>
<feature type="signal peptide" evidence="4">
    <location>
        <begin position="1"/>
        <end position="19"/>
    </location>
</feature>
<keyword evidence="1" id="KW-0677">Repeat</keyword>
<feature type="chain" id="PRO_5035202724" description="Ankyrin" evidence="4">
    <location>
        <begin position="20"/>
        <end position="471"/>
    </location>
</feature>
<dbReference type="PANTHER" id="PTHR24198:SF165">
    <property type="entry name" value="ANKYRIN REPEAT-CONTAINING PROTEIN-RELATED"/>
    <property type="match status" value="1"/>
</dbReference>
<evidence type="ECO:0000256" key="2">
    <source>
        <dbReference type="ARBA" id="ARBA00023043"/>
    </source>
</evidence>
<organism evidence="5 6">
    <name type="scientific">Alternaria atra</name>
    <dbReference type="NCBI Taxonomy" id="119953"/>
    <lineage>
        <taxon>Eukaryota</taxon>
        <taxon>Fungi</taxon>
        <taxon>Dikarya</taxon>
        <taxon>Ascomycota</taxon>
        <taxon>Pezizomycotina</taxon>
        <taxon>Dothideomycetes</taxon>
        <taxon>Pleosporomycetidae</taxon>
        <taxon>Pleosporales</taxon>
        <taxon>Pleosporineae</taxon>
        <taxon>Pleosporaceae</taxon>
        <taxon>Alternaria</taxon>
        <taxon>Alternaria sect. Ulocladioides</taxon>
    </lineage>
</organism>
<dbReference type="OrthoDB" id="3694549at2759"/>
<accession>A0A8J2I4X3</accession>
<evidence type="ECO:0008006" key="7">
    <source>
        <dbReference type="Google" id="ProtNLM"/>
    </source>
</evidence>
<keyword evidence="6" id="KW-1185">Reference proteome</keyword>
<feature type="repeat" description="ANK" evidence="3">
    <location>
        <begin position="215"/>
        <end position="247"/>
    </location>
</feature>
<dbReference type="Gene3D" id="1.25.40.20">
    <property type="entry name" value="Ankyrin repeat-containing domain"/>
    <property type="match status" value="3"/>
</dbReference>
<feature type="repeat" description="ANK" evidence="3">
    <location>
        <begin position="108"/>
        <end position="140"/>
    </location>
</feature>
<keyword evidence="2 3" id="KW-0040">ANK repeat</keyword>
<reference evidence="5" key="1">
    <citation type="submission" date="2021-05" db="EMBL/GenBank/DDBJ databases">
        <authorList>
            <person name="Stam R."/>
        </authorList>
    </citation>
    <scope>NUCLEOTIDE SEQUENCE</scope>
    <source>
        <strain evidence="5">CS162</strain>
    </source>
</reference>
<dbReference type="RefSeq" id="XP_043170490.1">
    <property type="nucleotide sequence ID" value="XM_043314555.1"/>
</dbReference>
<evidence type="ECO:0000313" key="5">
    <source>
        <dbReference type="EMBL" id="CAG5166471.1"/>
    </source>
</evidence>
<feature type="repeat" description="ANK" evidence="3">
    <location>
        <begin position="315"/>
        <end position="347"/>
    </location>
</feature>
<sequence>MLRSYFGKLFAMYAGSLTAVPTCSQSSCRNQNALDLKAFYASPTWLFSKAVYFMFQRTRLGEYHIALKVRVITVDGLLFDRVSSGDYKAIRLMLTRHEVSPDELYKERHQTALHWAIDRGRTDICELLLSFGADPSIEDSSGVSAQQYAWLRVLSNFKNPQVVSGLRRLFCNTISFDCLDLSPLHERVIGLKSAVTMNKLDWSDFSKYINTRDKTGRTPLSWASERGDEEAMRYLLQHGADIEIPDHNHWTPLRYASLAPTTKAMRLLLEQDAVVAPERHYQTNAMHDVAYHKRDLEYVKLLEDAGCLLDHQDTGLRTPLAKACHADNDIVAEYLLHRGANANNIDDAGMSCVASAVRNGANRVLKLLLSSGCEHHHIDIHGSSILHWAAASETVNEETLDILTAARLRGINIELRDKSGRTAAQVFGVRSDVDGAFRTKFRELLKSVVPPEPRKSGPDHPDAWLVPVTVM</sequence>
<dbReference type="Proteomes" id="UP000676310">
    <property type="component" value="Unassembled WGS sequence"/>
</dbReference>
<dbReference type="AlphaFoldDB" id="A0A8J2I4X3"/>
<dbReference type="Pfam" id="PF12796">
    <property type="entry name" value="Ank_2"/>
    <property type="match status" value="2"/>
</dbReference>
<dbReference type="PANTHER" id="PTHR24198">
    <property type="entry name" value="ANKYRIN REPEAT AND PROTEIN KINASE DOMAIN-CONTAINING PROTEIN"/>
    <property type="match status" value="1"/>
</dbReference>
<name>A0A8J2I4X3_9PLEO</name>
<dbReference type="Pfam" id="PF00023">
    <property type="entry name" value="Ank"/>
    <property type="match status" value="1"/>
</dbReference>
<dbReference type="InterPro" id="IPR002110">
    <property type="entry name" value="Ankyrin_rpt"/>
</dbReference>
<dbReference type="PROSITE" id="PS50297">
    <property type="entry name" value="ANK_REP_REGION"/>
    <property type="match status" value="2"/>
</dbReference>
<keyword evidence="4" id="KW-0732">Signal</keyword>
<dbReference type="SMART" id="SM00248">
    <property type="entry name" value="ANK"/>
    <property type="match status" value="7"/>
</dbReference>
<proteinExistence type="predicted"/>
<evidence type="ECO:0000256" key="3">
    <source>
        <dbReference type="PROSITE-ProRule" id="PRU00023"/>
    </source>
</evidence>
<gene>
    <name evidence="5" type="ORF">ALTATR162_LOCUS6929</name>
</gene>
<evidence type="ECO:0000256" key="4">
    <source>
        <dbReference type="SAM" id="SignalP"/>
    </source>
</evidence>
<dbReference type="SUPFAM" id="SSF48403">
    <property type="entry name" value="Ankyrin repeat"/>
    <property type="match status" value="1"/>
</dbReference>
<dbReference type="EMBL" id="CAJRGZ010000019">
    <property type="protein sequence ID" value="CAG5166471.1"/>
    <property type="molecule type" value="Genomic_DNA"/>
</dbReference>
<dbReference type="InterPro" id="IPR036770">
    <property type="entry name" value="Ankyrin_rpt-contain_sf"/>
</dbReference>
<evidence type="ECO:0000256" key="1">
    <source>
        <dbReference type="ARBA" id="ARBA00022737"/>
    </source>
</evidence>
<protein>
    <recommendedName>
        <fullName evidence="7">Ankyrin</fullName>
    </recommendedName>
</protein>
<dbReference type="PROSITE" id="PS50088">
    <property type="entry name" value="ANK_REPEAT"/>
    <property type="match status" value="3"/>
</dbReference>